<proteinExistence type="predicted"/>
<dbReference type="Pfam" id="PF00076">
    <property type="entry name" value="RRM_1"/>
    <property type="match status" value="1"/>
</dbReference>
<protein>
    <recommendedName>
        <fullName evidence="3">RRM domain-containing protein</fullName>
    </recommendedName>
</protein>
<evidence type="ECO:0000256" key="1">
    <source>
        <dbReference type="ARBA" id="ARBA00022737"/>
    </source>
</evidence>
<dbReference type="AlphaFoldDB" id="A0A8C3EM49"/>
<dbReference type="SUPFAM" id="SSF54928">
    <property type="entry name" value="RNA-binding domain, RBD"/>
    <property type="match status" value="1"/>
</dbReference>
<accession>A0A8U7P7P9</accession>
<reference evidence="5" key="1">
    <citation type="submission" date="2019-10" db="EMBL/GenBank/DDBJ databases">
        <title>Corvus moneduloides (New Caledonian crow) genome, bCorMon1, primary haplotype.</title>
        <authorList>
            <person name="Rutz C."/>
            <person name="Fungtammasan C."/>
            <person name="Mountcastle J."/>
            <person name="Formenti G."/>
            <person name="Chow W."/>
            <person name="Howe K."/>
            <person name="Steele M.P."/>
            <person name="Fernandes J."/>
            <person name="Gilbert M.T.P."/>
            <person name="Fedrigo O."/>
            <person name="Jarvis E.D."/>
            <person name="Gemmell N."/>
        </authorList>
    </citation>
    <scope>NUCLEOTIDE SEQUENCE [LARGE SCALE GENOMIC DNA]</scope>
</reference>
<dbReference type="InterPro" id="IPR012677">
    <property type="entry name" value="Nucleotide-bd_a/b_plait_sf"/>
</dbReference>
<reference evidence="4" key="3">
    <citation type="submission" date="2025-09" db="UniProtKB">
        <authorList>
            <consortium name="Ensembl"/>
        </authorList>
    </citation>
    <scope>IDENTIFICATION</scope>
</reference>
<evidence type="ECO:0000256" key="2">
    <source>
        <dbReference type="ARBA" id="ARBA00022884"/>
    </source>
</evidence>
<evidence type="ECO:0000313" key="5">
    <source>
        <dbReference type="Proteomes" id="UP000694553"/>
    </source>
</evidence>
<dbReference type="Gene3D" id="3.30.70.330">
    <property type="match status" value="1"/>
</dbReference>
<keyword evidence="1" id="KW-0677">Repeat</keyword>
<accession>A0A8C3EM49</accession>
<dbReference type="SMART" id="SM00360">
    <property type="entry name" value="RRM"/>
    <property type="match status" value="1"/>
</dbReference>
<name>A0A8C3EM49_CORMO</name>
<sequence length="215" mass="23822">MLSFQLLKTDCKNCSEGADLEDFEDRKLFVGMLNKQQSEDDVRRLFEAFGNIEECTILRGPDGNSKGCAFVKYSSHAEAQAAINLFPPLWHGQRCLALNQDLQVSSSCAVASFKLMANGGSHLPSGTPPRKPPQVHTNHGCCYCCAFPWCSYDFAKLCEVAFRHSPTVETAGVHQAHSLCVSFCLLCCREPLQDKWACSTPWPSSSELTAPMHRQ</sequence>
<dbReference type="Ensembl" id="ENSCMUT00000025361.2">
    <property type="protein sequence ID" value="ENSCMUP00000023571.2"/>
    <property type="gene ID" value="ENSCMUG00000014465.2"/>
</dbReference>
<evidence type="ECO:0000313" key="4">
    <source>
        <dbReference type="Ensembl" id="ENSCMUP00000023571.2"/>
    </source>
</evidence>
<feature type="domain" description="RRM" evidence="3">
    <location>
        <begin position="26"/>
        <end position="109"/>
    </location>
</feature>
<evidence type="ECO:0000259" key="3">
    <source>
        <dbReference type="PROSITE" id="PS50102"/>
    </source>
</evidence>
<dbReference type="GO" id="GO:0003723">
    <property type="term" value="F:RNA binding"/>
    <property type="evidence" value="ECO:0007669"/>
    <property type="project" value="UniProtKB-UniRule"/>
</dbReference>
<dbReference type="Proteomes" id="UP000694553">
    <property type="component" value="Unassembled WGS sequence"/>
</dbReference>
<dbReference type="PANTHER" id="PTHR24012">
    <property type="entry name" value="RNA BINDING PROTEIN"/>
    <property type="match status" value="1"/>
</dbReference>
<dbReference type="InterPro" id="IPR035979">
    <property type="entry name" value="RBD_domain_sf"/>
</dbReference>
<reference evidence="4" key="2">
    <citation type="submission" date="2025-08" db="UniProtKB">
        <authorList>
            <consortium name="Ensembl"/>
        </authorList>
    </citation>
    <scope>IDENTIFICATION</scope>
</reference>
<dbReference type="PROSITE" id="PS50102">
    <property type="entry name" value="RRM"/>
    <property type="match status" value="1"/>
</dbReference>
<dbReference type="InterPro" id="IPR000504">
    <property type="entry name" value="RRM_dom"/>
</dbReference>
<keyword evidence="2" id="KW-0694">RNA-binding</keyword>
<organism evidence="4 5">
    <name type="scientific">Corvus moneduloides</name>
    <name type="common">New Caledonian crow</name>
    <dbReference type="NCBI Taxonomy" id="1196302"/>
    <lineage>
        <taxon>Eukaryota</taxon>
        <taxon>Metazoa</taxon>
        <taxon>Chordata</taxon>
        <taxon>Craniata</taxon>
        <taxon>Vertebrata</taxon>
        <taxon>Euteleostomi</taxon>
        <taxon>Archelosauria</taxon>
        <taxon>Archosauria</taxon>
        <taxon>Dinosauria</taxon>
        <taxon>Saurischia</taxon>
        <taxon>Theropoda</taxon>
        <taxon>Coelurosauria</taxon>
        <taxon>Aves</taxon>
        <taxon>Neognathae</taxon>
        <taxon>Neoaves</taxon>
        <taxon>Telluraves</taxon>
        <taxon>Australaves</taxon>
        <taxon>Passeriformes</taxon>
        <taxon>Corvoidea</taxon>
        <taxon>Corvidae</taxon>
        <taxon>Corvus</taxon>
    </lineage>
</organism>
<keyword evidence="5" id="KW-1185">Reference proteome</keyword>